<comment type="caution">
    <text evidence="1">The sequence shown here is derived from an EMBL/GenBank/DDBJ whole genome shotgun (WGS) entry which is preliminary data.</text>
</comment>
<reference evidence="1" key="1">
    <citation type="submission" date="2023-07" db="EMBL/GenBank/DDBJ databases">
        <title>Black Yeasts Isolated from many extreme environments.</title>
        <authorList>
            <person name="Coleine C."/>
            <person name="Stajich J.E."/>
            <person name="Selbmann L."/>
        </authorList>
    </citation>
    <scope>NUCLEOTIDE SEQUENCE</scope>
    <source>
        <strain evidence="1">CCFEE 5714</strain>
    </source>
</reference>
<dbReference type="EMBL" id="JAUTXU010000023">
    <property type="protein sequence ID" value="KAK3720156.1"/>
    <property type="molecule type" value="Genomic_DNA"/>
</dbReference>
<dbReference type="Proteomes" id="UP001281147">
    <property type="component" value="Unassembled WGS sequence"/>
</dbReference>
<protein>
    <submittedName>
        <fullName evidence="1">Uncharacterized protein</fullName>
    </submittedName>
</protein>
<evidence type="ECO:0000313" key="1">
    <source>
        <dbReference type="EMBL" id="KAK3720156.1"/>
    </source>
</evidence>
<keyword evidence="2" id="KW-1185">Reference proteome</keyword>
<evidence type="ECO:0000313" key="2">
    <source>
        <dbReference type="Proteomes" id="UP001281147"/>
    </source>
</evidence>
<accession>A0ACC3NPJ6</accession>
<name>A0ACC3NPJ6_9PEZI</name>
<organism evidence="1 2">
    <name type="scientific">Vermiconidia calcicola</name>
    <dbReference type="NCBI Taxonomy" id="1690605"/>
    <lineage>
        <taxon>Eukaryota</taxon>
        <taxon>Fungi</taxon>
        <taxon>Dikarya</taxon>
        <taxon>Ascomycota</taxon>
        <taxon>Pezizomycotina</taxon>
        <taxon>Dothideomycetes</taxon>
        <taxon>Dothideomycetidae</taxon>
        <taxon>Mycosphaerellales</taxon>
        <taxon>Extremaceae</taxon>
        <taxon>Vermiconidia</taxon>
    </lineage>
</organism>
<proteinExistence type="predicted"/>
<gene>
    <name evidence="1" type="ORF">LTR37_003980</name>
</gene>
<sequence length="445" mass="49405">MAALENPGFNSVIIVGAGPSGLLLALCLATLDPRPEITILDAAETLNRAPRATHYGTPAIKLFRKVGILAEMRRDGYLPRDVCWRKLDCTRLTGLSWDTVGKDLDSDAMTVYPVGDLAHLLERELRSRADIKIRWGCKVSGIKSGLDAGDDTATVEFEEDGESKQCTADYVVGTDGGNSTVRRLVFGKRNFPGRSWEEQIVATNTEIDLDKFGFEDSNFIIHPVHFYMAARIKPDADPKKNVWRISYGELPGLSNEELMERLPMKFEQILPGSPKPDEYRVLNKSPYRVHQRCVDSMRINRVMLAADAAHLCNPFGGMGLTGGIADISALFQCLEGMHKGLVDESILSTWSDVQRKKWHEIIDPISSSNIRRLFAQDPDRALEEDGFLQMLKKAEVNPDLQKELHKAGDQLLHDYTQYFQKSGAVDKQANVANGGESAGLDEVAS</sequence>